<dbReference type="PANTHER" id="PTHR32196">
    <property type="entry name" value="ABC TRANSPORTER PERMEASE PROTEIN YPHD-RELATED-RELATED"/>
    <property type="match status" value="1"/>
</dbReference>
<keyword evidence="5 7" id="KW-1133">Transmembrane helix</keyword>
<dbReference type="GO" id="GO:0005886">
    <property type="term" value="C:plasma membrane"/>
    <property type="evidence" value="ECO:0007669"/>
    <property type="project" value="UniProtKB-SubCell"/>
</dbReference>
<dbReference type="Proteomes" id="UP000243558">
    <property type="component" value="Unassembled WGS sequence"/>
</dbReference>
<dbReference type="AlphaFoldDB" id="A0A1A7NLE3"/>
<comment type="subcellular location">
    <subcellularLocation>
        <location evidence="1">Cell inner membrane</location>
        <topology evidence="1">Multi-pass membrane protein</topology>
    </subcellularLocation>
</comment>
<keyword evidence="3" id="KW-1003">Cell membrane</keyword>
<keyword evidence="9" id="KW-1185">Reference proteome</keyword>
<gene>
    <name evidence="8" type="ORF">QV01_09075</name>
</gene>
<protein>
    <submittedName>
        <fullName evidence="8">ABC transporter permease</fullName>
    </submittedName>
</protein>
<feature type="transmembrane region" description="Helical" evidence="7">
    <location>
        <begin position="88"/>
        <end position="106"/>
    </location>
</feature>
<dbReference type="RefSeq" id="WP_065239778.1">
    <property type="nucleotide sequence ID" value="NZ_JTJM01000046.1"/>
</dbReference>
<evidence type="ECO:0000256" key="7">
    <source>
        <dbReference type="SAM" id="Phobius"/>
    </source>
</evidence>
<name>A0A1A7NLE3_9PAST</name>
<dbReference type="GO" id="GO:0022857">
    <property type="term" value="F:transmembrane transporter activity"/>
    <property type="evidence" value="ECO:0007669"/>
    <property type="project" value="InterPro"/>
</dbReference>
<dbReference type="OrthoDB" id="9778389at2"/>
<dbReference type="PANTHER" id="PTHR32196:SF69">
    <property type="entry name" value="BRANCHED-CHAIN AMINO ACID TRANSPORT SYSTEM, PERMEASE PROTEIN"/>
    <property type="match status" value="1"/>
</dbReference>
<dbReference type="EMBL" id="JTJM01000046">
    <property type="protein sequence ID" value="OBW90937.1"/>
    <property type="molecule type" value="Genomic_DNA"/>
</dbReference>
<evidence type="ECO:0000313" key="9">
    <source>
        <dbReference type="Proteomes" id="UP000243558"/>
    </source>
</evidence>
<organism evidence="8 9">
    <name type="scientific">Gallibacterium genomosp. 3</name>
    <dbReference type="NCBI Taxonomy" id="505345"/>
    <lineage>
        <taxon>Bacteria</taxon>
        <taxon>Pseudomonadati</taxon>
        <taxon>Pseudomonadota</taxon>
        <taxon>Gammaproteobacteria</taxon>
        <taxon>Pasteurellales</taxon>
        <taxon>Pasteurellaceae</taxon>
        <taxon>Gallibacterium</taxon>
    </lineage>
</organism>
<evidence type="ECO:0000256" key="1">
    <source>
        <dbReference type="ARBA" id="ARBA00004429"/>
    </source>
</evidence>
<comment type="similarity">
    <text evidence="2">Belongs to the binding-protein-dependent transport system permease family. AraH/RbsC subfamily.</text>
</comment>
<feature type="transmembrane region" description="Helical" evidence="7">
    <location>
        <begin position="210"/>
        <end position="231"/>
    </location>
</feature>
<evidence type="ECO:0000256" key="4">
    <source>
        <dbReference type="ARBA" id="ARBA00022692"/>
    </source>
</evidence>
<evidence type="ECO:0000256" key="3">
    <source>
        <dbReference type="ARBA" id="ARBA00022475"/>
    </source>
</evidence>
<dbReference type="PATRIC" id="fig|505345.7.peg.1806"/>
<feature type="transmembrane region" description="Helical" evidence="7">
    <location>
        <begin position="137"/>
        <end position="162"/>
    </location>
</feature>
<dbReference type="CDD" id="cd06574">
    <property type="entry name" value="TM_PBP1_branched-chain-AA_like"/>
    <property type="match status" value="1"/>
</dbReference>
<feature type="transmembrane region" description="Helical" evidence="7">
    <location>
        <begin position="62"/>
        <end position="81"/>
    </location>
</feature>
<feature type="transmembrane region" description="Helical" evidence="7">
    <location>
        <begin position="266"/>
        <end position="288"/>
    </location>
</feature>
<evidence type="ECO:0000313" key="8">
    <source>
        <dbReference type="EMBL" id="OBW90937.1"/>
    </source>
</evidence>
<sequence length="302" mass="31817">MTSVLFLGALEIGLIYAIVALGVLISFRILDFPDLTADGSFPLGGAVCAVCIVNGIDPWLATLIAAFAGAIAGLITAWLHVSLKILQLLASILVMIALYSVNLRIMGAPNLPLLGEATIFEPFINADASNQMYVQPAIVLGFVVVVKLLLDWFFNTEIGLAVRATGANERMSKAQGIPTGRMIYLGMALSNALISLGGALFVQTQGGADMSIGVGTIVIGLAAVIIGETLIPAKRLFMITLAVIIGSVLYRFFIAIALSSETLRDIGFGAQDLNLVTAILVVFVLILPQIKSRFLAKRGNGA</sequence>
<keyword evidence="4 7" id="KW-0812">Transmembrane</keyword>
<feature type="transmembrane region" description="Helical" evidence="7">
    <location>
        <begin position="238"/>
        <end position="260"/>
    </location>
</feature>
<dbReference type="Pfam" id="PF02653">
    <property type="entry name" value="BPD_transp_2"/>
    <property type="match status" value="1"/>
</dbReference>
<comment type="caution">
    <text evidence="8">The sequence shown here is derived from an EMBL/GenBank/DDBJ whole genome shotgun (WGS) entry which is preliminary data.</text>
</comment>
<proteinExistence type="inferred from homology"/>
<evidence type="ECO:0000256" key="2">
    <source>
        <dbReference type="ARBA" id="ARBA00007942"/>
    </source>
</evidence>
<keyword evidence="6 7" id="KW-0472">Membrane</keyword>
<reference evidence="8 9" key="1">
    <citation type="submission" date="2014-11" db="EMBL/GenBank/DDBJ databases">
        <title>Pan-genome of Gallibacterium spp.</title>
        <authorList>
            <person name="Kudirkiene E."/>
            <person name="Bojesen A.M."/>
        </authorList>
    </citation>
    <scope>NUCLEOTIDE SEQUENCE [LARGE SCALE GENOMIC DNA]</scope>
    <source>
        <strain evidence="8 9">F151</strain>
    </source>
</reference>
<evidence type="ECO:0000256" key="6">
    <source>
        <dbReference type="ARBA" id="ARBA00023136"/>
    </source>
</evidence>
<dbReference type="InterPro" id="IPR001851">
    <property type="entry name" value="ABC_transp_permease"/>
</dbReference>
<accession>A0A1A7NLE3</accession>
<feature type="transmembrane region" description="Helical" evidence="7">
    <location>
        <begin position="183"/>
        <end position="204"/>
    </location>
</feature>
<feature type="transmembrane region" description="Helical" evidence="7">
    <location>
        <begin position="6"/>
        <end position="27"/>
    </location>
</feature>
<evidence type="ECO:0000256" key="5">
    <source>
        <dbReference type="ARBA" id="ARBA00022989"/>
    </source>
</evidence>